<accession>F9XEJ0</accession>
<dbReference type="Gene3D" id="3.40.50.150">
    <property type="entry name" value="Vaccinia Virus protein VP39"/>
    <property type="match status" value="2"/>
</dbReference>
<dbReference type="InterPro" id="IPR025714">
    <property type="entry name" value="Methyltranfer_dom"/>
</dbReference>
<dbReference type="GeneID" id="13401902"/>
<feature type="region of interest" description="Disordered" evidence="1">
    <location>
        <begin position="1"/>
        <end position="21"/>
    </location>
</feature>
<dbReference type="Pfam" id="PF08241">
    <property type="entry name" value="Methyltransf_11"/>
    <property type="match status" value="1"/>
</dbReference>
<feature type="domain" description="Methyltransferase type 11" evidence="2">
    <location>
        <begin position="373"/>
        <end position="418"/>
    </location>
</feature>
<name>F9XEJ0_ZYMTI</name>
<evidence type="ECO:0000259" key="3">
    <source>
        <dbReference type="Pfam" id="PF13847"/>
    </source>
</evidence>
<dbReference type="GO" id="GO:0008757">
    <property type="term" value="F:S-adenosylmethionine-dependent methyltransferase activity"/>
    <property type="evidence" value="ECO:0007669"/>
    <property type="project" value="InterPro"/>
</dbReference>
<feature type="domain" description="Methyltransferase" evidence="3">
    <location>
        <begin position="69"/>
        <end position="171"/>
    </location>
</feature>
<dbReference type="KEGG" id="ztr:MYCGRDRAFT_94167"/>
<dbReference type="InterPro" id="IPR013216">
    <property type="entry name" value="Methyltransf_11"/>
</dbReference>
<dbReference type="InterPro" id="IPR029063">
    <property type="entry name" value="SAM-dependent_MTases_sf"/>
</dbReference>
<dbReference type="Proteomes" id="UP000008062">
    <property type="component" value="Chromosome 6"/>
</dbReference>
<evidence type="ECO:0000259" key="2">
    <source>
        <dbReference type="Pfam" id="PF08241"/>
    </source>
</evidence>
<reference evidence="4 5" key="1">
    <citation type="journal article" date="2011" name="PLoS Genet.">
        <title>Finished genome of the fungal wheat pathogen Mycosphaerella graminicola reveals dispensome structure, chromosome plasticity, and stealth pathogenesis.</title>
        <authorList>
            <person name="Goodwin S.B."/>
            <person name="Ben M'barek S."/>
            <person name="Dhillon B."/>
            <person name="Wittenberg A.H.J."/>
            <person name="Crane C.F."/>
            <person name="Hane J.K."/>
            <person name="Foster A.J."/>
            <person name="Van der Lee T.A.J."/>
            <person name="Grimwood J."/>
            <person name="Aerts A."/>
            <person name="Antoniw J."/>
            <person name="Bailey A."/>
            <person name="Bluhm B."/>
            <person name="Bowler J."/>
            <person name="Bristow J."/>
            <person name="van der Burgt A."/>
            <person name="Canto-Canche B."/>
            <person name="Churchill A.C.L."/>
            <person name="Conde-Ferraez L."/>
            <person name="Cools H.J."/>
            <person name="Coutinho P.M."/>
            <person name="Csukai M."/>
            <person name="Dehal P."/>
            <person name="De Wit P."/>
            <person name="Donzelli B."/>
            <person name="van de Geest H.C."/>
            <person name="van Ham R.C.H.J."/>
            <person name="Hammond-Kosack K.E."/>
            <person name="Henrissat B."/>
            <person name="Kilian A."/>
            <person name="Kobayashi A.K."/>
            <person name="Koopmann E."/>
            <person name="Kourmpetis Y."/>
            <person name="Kuzniar A."/>
            <person name="Lindquist E."/>
            <person name="Lombard V."/>
            <person name="Maliepaard C."/>
            <person name="Martins N."/>
            <person name="Mehrabi R."/>
            <person name="Nap J.P.H."/>
            <person name="Ponomarenko A."/>
            <person name="Rudd J.J."/>
            <person name="Salamov A."/>
            <person name="Schmutz J."/>
            <person name="Schouten H.J."/>
            <person name="Shapiro H."/>
            <person name="Stergiopoulos I."/>
            <person name="Torriani S.F.F."/>
            <person name="Tu H."/>
            <person name="de Vries R.P."/>
            <person name="Waalwijk C."/>
            <person name="Ware S.B."/>
            <person name="Wiebenga A."/>
            <person name="Zwiers L.-H."/>
            <person name="Oliver R.P."/>
            <person name="Grigoriev I.V."/>
            <person name="Kema G.H.J."/>
        </authorList>
    </citation>
    <scope>NUCLEOTIDE SEQUENCE [LARGE SCALE GENOMIC DNA]</scope>
    <source>
        <strain evidence="5">CBS 115943 / IPO323</strain>
    </source>
</reference>
<dbReference type="OrthoDB" id="10017101at2759"/>
<proteinExistence type="predicted"/>
<organism evidence="4 5">
    <name type="scientific">Zymoseptoria tritici (strain CBS 115943 / IPO323)</name>
    <name type="common">Speckled leaf blotch fungus</name>
    <name type="synonym">Septoria tritici</name>
    <dbReference type="NCBI Taxonomy" id="336722"/>
    <lineage>
        <taxon>Eukaryota</taxon>
        <taxon>Fungi</taxon>
        <taxon>Dikarya</taxon>
        <taxon>Ascomycota</taxon>
        <taxon>Pezizomycotina</taxon>
        <taxon>Dothideomycetes</taxon>
        <taxon>Dothideomycetidae</taxon>
        <taxon>Mycosphaerellales</taxon>
        <taxon>Mycosphaerellaceae</taxon>
        <taxon>Zymoseptoria</taxon>
    </lineage>
</organism>
<evidence type="ECO:0000313" key="4">
    <source>
        <dbReference type="EMBL" id="EGP86666.1"/>
    </source>
</evidence>
<keyword evidence="5" id="KW-1185">Reference proteome</keyword>
<dbReference type="EMBL" id="CM001201">
    <property type="protein sequence ID" value="EGP86666.1"/>
    <property type="molecule type" value="Genomic_DNA"/>
</dbReference>
<evidence type="ECO:0000256" key="1">
    <source>
        <dbReference type="SAM" id="MobiDB-lite"/>
    </source>
</evidence>
<feature type="compositionally biased region" description="Low complexity" evidence="1">
    <location>
        <begin position="1"/>
        <end position="17"/>
    </location>
</feature>
<sequence length="571" mass="63562">MASATTATAESHSSTHTPKIEDAAAKQGSVYSLGYNSAERQRLIEQHDALTTLFGEPPLCPLDPSKIRKVVDIGCGVNASNSLLFAQKFPNAQVYGIDLSPVSIDNKPSNLTFIEGNVLHLLGKDERLAPGTVDLVYSRLLIAGMTDWRGYMTSVSHLLAPGGWLEMHDIAGLTYHLGDDPRPLTDDWEWYSYVLKQMMGPMKLDLGTFNHADEIMRDELGLVGCEKKTLRIPRGPDEDMEEGKRDAARVIRNGWRDVLVRMVETATKDVEEEKAREVREQVEETLEPREGMWSPIARLNAMANNPNDNDDTAAKQGSVYSLAYNSTERSRLLAQDAAFLALLGTPPLSSHVKPSRIHKIIDIGCGGNILHLLADGKDERLKEGSFDLVFSRLLISGMQDWKGYIEAVAKLLKPGGVLEMQDIAEWEFYLGDVPSSSSSSTMKPISQTENWQWPRFALEKMTAPPSRGGQGLDMGTFNRADEILREVGLEGVEKRLVGLPCDVELKGFEEGKRDVLREGRKAWRAAILKMMGGMLEGDGRKEEMMGEVERTTEAREGMWFPFVVVWGRRPE</sequence>
<dbReference type="PANTHER" id="PTHR43591">
    <property type="entry name" value="METHYLTRANSFERASE"/>
    <property type="match status" value="1"/>
</dbReference>
<dbReference type="InParanoid" id="F9XEJ0"/>
<dbReference type="eggNOG" id="ENOG502STQS">
    <property type="taxonomic scope" value="Eukaryota"/>
</dbReference>
<dbReference type="RefSeq" id="XP_003851690.1">
    <property type="nucleotide sequence ID" value="XM_003851642.1"/>
</dbReference>
<protein>
    <submittedName>
        <fullName evidence="4">Uncharacterized protein</fullName>
    </submittedName>
</protein>
<gene>
    <name evidence="4" type="ORF">MYCGRDRAFT_94167</name>
</gene>
<evidence type="ECO:0000313" key="5">
    <source>
        <dbReference type="Proteomes" id="UP000008062"/>
    </source>
</evidence>
<dbReference type="HOGENOM" id="CLU_477526_0_0_1"/>
<dbReference type="CDD" id="cd02440">
    <property type="entry name" value="AdoMet_MTases"/>
    <property type="match status" value="2"/>
</dbReference>
<dbReference type="AlphaFoldDB" id="F9XEJ0"/>
<dbReference type="SUPFAM" id="SSF53335">
    <property type="entry name" value="S-adenosyl-L-methionine-dependent methyltransferases"/>
    <property type="match status" value="2"/>
</dbReference>
<dbReference type="Pfam" id="PF13847">
    <property type="entry name" value="Methyltransf_31"/>
    <property type="match status" value="1"/>
</dbReference>
<dbReference type="PANTHER" id="PTHR43591:SF24">
    <property type="entry name" value="2-METHOXY-6-POLYPRENYL-1,4-BENZOQUINOL METHYLASE, MITOCHONDRIAL"/>
    <property type="match status" value="1"/>
</dbReference>